<gene>
    <name evidence="1" type="ORF">GCM10008066_05780</name>
</gene>
<accession>A0A8J3F1N1</accession>
<proteinExistence type="predicted"/>
<organism evidence="1 2">
    <name type="scientific">Oxalicibacterium faecigallinarum</name>
    <dbReference type="NCBI Taxonomy" id="573741"/>
    <lineage>
        <taxon>Bacteria</taxon>
        <taxon>Pseudomonadati</taxon>
        <taxon>Pseudomonadota</taxon>
        <taxon>Betaproteobacteria</taxon>
        <taxon>Burkholderiales</taxon>
        <taxon>Oxalobacteraceae</taxon>
        <taxon>Oxalicibacterium</taxon>
    </lineage>
</organism>
<evidence type="ECO:0000313" key="2">
    <source>
        <dbReference type="Proteomes" id="UP000642180"/>
    </source>
</evidence>
<protein>
    <submittedName>
        <fullName evidence="1">Uncharacterized protein</fullName>
    </submittedName>
</protein>
<keyword evidence="2" id="KW-1185">Reference proteome</keyword>
<sequence length="73" mass="8431">MARLEDIVAKYQDGARFVISAPMLRVGAEEFDTLVQLWMQDDKRGFELADVPHRKCIDGEFFIDRITVIRVST</sequence>
<dbReference type="RefSeq" id="WP_188379772.1">
    <property type="nucleotide sequence ID" value="NZ_BMDI01000001.1"/>
</dbReference>
<dbReference type="AlphaFoldDB" id="A0A8J3F1N1"/>
<reference evidence="2" key="1">
    <citation type="journal article" date="2019" name="Int. J. Syst. Evol. Microbiol.">
        <title>The Global Catalogue of Microorganisms (GCM) 10K type strain sequencing project: providing services to taxonomists for standard genome sequencing and annotation.</title>
        <authorList>
            <consortium name="The Broad Institute Genomics Platform"/>
            <consortium name="The Broad Institute Genome Sequencing Center for Infectious Disease"/>
            <person name="Wu L."/>
            <person name="Ma J."/>
        </authorList>
    </citation>
    <scope>NUCLEOTIDE SEQUENCE [LARGE SCALE GENOMIC DNA]</scope>
    <source>
        <strain evidence="2">CCM 2767</strain>
    </source>
</reference>
<comment type="caution">
    <text evidence="1">The sequence shown here is derived from an EMBL/GenBank/DDBJ whole genome shotgun (WGS) entry which is preliminary data.</text>
</comment>
<evidence type="ECO:0000313" key="1">
    <source>
        <dbReference type="EMBL" id="GGI16801.1"/>
    </source>
</evidence>
<dbReference type="EMBL" id="BMDI01000001">
    <property type="protein sequence ID" value="GGI16801.1"/>
    <property type="molecule type" value="Genomic_DNA"/>
</dbReference>
<name>A0A8J3F1N1_9BURK</name>
<dbReference type="Proteomes" id="UP000642180">
    <property type="component" value="Unassembled WGS sequence"/>
</dbReference>